<name>A0A2K9NW83_BACTC</name>
<evidence type="ECO:0000256" key="1">
    <source>
        <dbReference type="ARBA" id="ARBA00005196"/>
    </source>
</evidence>
<feature type="binding site" evidence="8">
    <location>
        <position position="14"/>
    </location>
    <ligand>
        <name>substrate</name>
    </ligand>
</feature>
<gene>
    <name evidence="8" type="primary">dapF</name>
    <name evidence="9" type="ORF">C0V70_16985</name>
</gene>
<protein>
    <recommendedName>
        <fullName evidence="3 8">Diaminopimelate epimerase</fullName>
        <shortName evidence="8">DAP epimerase</shortName>
        <ecNumber evidence="3 8">5.1.1.7</ecNumber>
    </recommendedName>
    <alternativeName>
        <fullName evidence="8">PLP-independent amino acid racemase</fullName>
    </alternativeName>
</protein>
<dbReference type="EMBL" id="CP025704">
    <property type="protein sequence ID" value="AUN99771.1"/>
    <property type="molecule type" value="Genomic_DNA"/>
</dbReference>
<dbReference type="InterPro" id="IPR001653">
    <property type="entry name" value="DAP_epimerase_DapF"/>
</dbReference>
<dbReference type="NCBIfam" id="TIGR00652">
    <property type="entry name" value="DapF"/>
    <property type="match status" value="1"/>
</dbReference>
<dbReference type="Proteomes" id="UP000235584">
    <property type="component" value="Chromosome"/>
</dbReference>
<reference evidence="9 10" key="1">
    <citation type="submission" date="2018-01" db="EMBL/GenBank/DDBJ databases">
        <title>Complete genome sequence of Bacteriovorax stolpii DSM12778.</title>
        <authorList>
            <person name="Tang B."/>
            <person name="Chang J."/>
        </authorList>
    </citation>
    <scope>NUCLEOTIDE SEQUENCE [LARGE SCALE GENOMIC DNA]</scope>
    <source>
        <strain evidence="9 10">DSM 12778</strain>
    </source>
</reference>
<evidence type="ECO:0000256" key="6">
    <source>
        <dbReference type="ARBA" id="ARBA00023235"/>
    </source>
</evidence>
<dbReference type="PANTHER" id="PTHR31689:SF0">
    <property type="entry name" value="DIAMINOPIMELATE EPIMERASE"/>
    <property type="match status" value="1"/>
</dbReference>
<dbReference type="SUPFAM" id="SSF54506">
    <property type="entry name" value="Diaminopimelate epimerase-like"/>
    <property type="match status" value="2"/>
</dbReference>
<comment type="catalytic activity">
    <reaction evidence="7 8">
        <text>(2S,6S)-2,6-diaminopimelate = meso-2,6-diaminopimelate</text>
        <dbReference type="Rhea" id="RHEA:15393"/>
        <dbReference type="ChEBI" id="CHEBI:57609"/>
        <dbReference type="ChEBI" id="CHEBI:57791"/>
        <dbReference type="EC" id="5.1.1.7"/>
    </reaction>
</comment>
<dbReference type="UniPathway" id="UPA00034">
    <property type="reaction ID" value="UER00025"/>
</dbReference>
<dbReference type="GO" id="GO:0005829">
    <property type="term" value="C:cytosol"/>
    <property type="evidence" value="ECO:0007669"/>
    <property type="project" value="TreeGrafter"/>
</dbReference>
<feature type="active site" description="Proton donor" evidence="8">
    <location>
        <position position="75"/>
    </location>
</feature>
<sequence>MTKINFTKFNATGNDFVVIDNRDFTYRAEDRSLWARLCSLKTGIGADGVLLLEASDKVDFKMRYINADGGEVEMCGNGARAITAFANEVLETKKETYKFETMNGVYECALDPVYGYRLKMTELYDIDKINLHDLDSKLQAKKSLYMNTGVPHAVFEIEKILDYPVNAFGKDVRYDARFPKGSNANFFEVISPKHIRIRTYERGVENETLSCGTGATATALAAAKFYGWSDEVVLETLGGRLAVKFSKDLKDIYLCGKVEKIFTGSTV</sequence>
<dbReference type="Gene3D" id="3.10.310.10">
    <property type="entry name" value="Diaminopimelate Epimerase, Chain A, domain 1"/>
    <property type="match status" value="2"/>
</dbReference>
<evidence type="ECO:0000313" key="9">
    <source>
        <dbReference type="EMBL" id="AUN99771.1"/>
    </source>
</evidence>
<dbReference type="InterPro" id="IPR018510">
    <property type="entry name" value="DAP_epimerase_AS"/>
</dbReference>
<organism evidence="9 10">
    <name type="scientific">Bacteriovorax stolpii</name>
    <name type="common">Bdellovibrio stolpii</name>
    <dbReference type="NCBI Taxonomy" id="960"/>
    <lineage>
        <taxon>Bacteria</taxon>
        <taxon>Pseudomonadati</taxon>
        <taxon>Bdellovibrionota</taxon>
        <taxon>Bacteriovoracia</taxon>
        <taxon>Bacteriovoracales</taxon>
        <taxon>Bacteriovoracaceae</taxon>
        <taxon>Bacteriovorax</taxon>
    </lineage>
</organism>
<evidence type="ECO:0000256" key="4">
    <source>
        <dbReference type="ARBA" id="ARBA00022605"/>
    </source>
</evidence>
<evidence type="ECO:0000256" key="7">
    <source>
        <dbReference type="ARBA" id="ARBA00051712"/>
    </source>
</evidence>
<feature type="binding site" evidence="8">
    <location>
        <position position="183"/>
    </location>
    <ligand>
        <name>substrate</name>
    </ligand>
</feature>
<dbReference type="AlphaFoldDB" id="A0A2K9NW83"/>
<feature type="site" description="Could be important to modulate the pK values of the two catalytic cysteine residues" evidence="8">
    <location>
        <position position="152"/>
    </location>
</feature>
<keyword evidence="6 8" id="KW-0413">Isomerase</keyword>
<feature type="binding site" evidence="8">
    <location>
        <begin position="76"/>
        <end position="77"/>
    </location>
    <ligand>
        <name>substrate</name>
    </ligand>
</feature>
<evidence type="ECO:0000256" key="5">
    <source>
        <dbReference type="ARBA" id="ARBA00023154"/>
    </source>
</evidence>
<comment type="similarity">
    <text evidence="2 8">Belongs to the diaminopimelate epimerase family.</text>
</comment>
<dbReference type="HAMAP" id="MF_00197">
    <property type="entry name" value="DAP_epimerase"/>
    <property type="match status" value="1"/>
</dbReference>
<feature type="binding site" evidence="8">
    <location>
        <position position="66"/>
    </location>
    <ligand>
        <name>substrate</name>
    </ligand>
</feature>
<feature type="active site" description="Proton acceptor" evidence="8">
    <location>
        <position position="211"/>
    </location>
</feature>
<dbReference type="OrthoDB" id="9805408at2"/>
<feature type="site" description="Could be important to modulate the pK values of the two catalytic cysteine residues" evidence="8">
    <location>
        <position position="201"/>
    </location>
</feature>
<evidence type="ECO:0000256" key="3">
    <source>
        <dbReference type="ARBA" id="ARBA00013080"/>
    </source>
</evidence>
<keyword evidence="10" id="KW-1185">Reference proteome</keyword>
<evidence type="ECO:0000256" key="2">
    <source>
        <dbReference type="ARBA" id="ARBA00010219"/>
    </source>
</evidence>
<comment type="subunit">
    <text evidence="8">Homodimer.</text>
</comment>
<dbReference type="PROSITE" id="PS01326">
    <property type="entry name" value="DAP_EPIMERASE"/>
    <property type="match status" value="1"/>
</dbReference>
<evidence type="ECO:0000256" key="8">
    <source>
        <dbReference type="HAMAP-Rule" id="MF_00197"/>
    </source>
</evidence>
<feature type="binding site" evidence="8">
    <location>
        <begin position="212"/>
        <end position="213"/>
    </location>
    <ligand>
        <name>substrate</name>
    </ligand>
</feature>
<dbReference type="EC" id="5.1.1.7" evidence="3 8"/>
<feature type="binding site" evidence="8">
    <location>
        <begin position="201"/>
        <end position="202"/>
    </location>
    <ligand>
        <name>substrate</name>
    </ligand>
</feature>
<dbReference type="GO" id="GO:0009089">
    <property type="term" value="P:lysine biosynthetic process via diaminopimelate"/>
    <property type="evidence" value="ECO:0007669"/>
    <property type="project" value="UniProtKB-UniRule"/>
</dbReference>
<keyword evidence="8" id="KW-0963">Cytoplasm</keyword>
<comment type="pathway">
    <text evidence="1 8">Amino-acid biosynthesis; L-lysine biosynthesis via DAP pathway; DL-2,6-diaminopimelate from LL-2,6-diaminopimelate: step 1/1.</text>
</comment>
<keyword evidence="4 8" id="KW-0028">Amino-acid biosynthesis</keyword>
<proteinExistence type="inferred from homology"/>
<dbReference type="PANTHER" id="PTHR31689">
    <property type="entry name" value="DIAMINOPIMELATE EPIMERASE, CHLOROPLASTIC"/>
    <property type="match status" value="1"/>
</dbReference>
<dbReference type="KEGG" id="bsto:C0V70_16985"/>
<comment type="subcellular location">
    <subcellularLocation>
        <location evidence="8">Cytoplasm</location>
    </subcellularLocation>
</comment>
<dbReference type="GO" id="GO:0008837">
    <property type="term" value="F:diaminopimelate epimerase activity"/>
    <property type="evidence" value="ECO:0007669"/>
    <property type="project" value="UniProtKB-UniRule"/>
</dbReference>
<accession>A0A2K9NW83</accession>
<evidence type="ECO:0000313" key="10">
    <source>
        <dbReference type="Proteomes" id="UP000235584"/>
    </source>
</evidence>
<comment type="function">
    <text evidence="8">Catalyzes the stereoinversion of LL-2,6-diaminopimelate (L,L-DAP) to meso-diaminopimelate (meso-DAP), a precursor of L-lysine and an essential component of the bacterial peptidoglycan.</text>
</comment>
<keyword evidence="5 8" id="KW-0457">Lysine biosynthesis</keyword>
<dbReference type="RefSeq" id="WP_102245060.1">
    <property type="nucleotide sequence ID" value="NZ_CP025704.1"/>
</dbReference>
<dbReference type="Pfam" id="PF01678">
    <property type="entry name" value="DAP_epimerase"/>
    <property type="match status" value="2"/>
</dbReference>
<comment type="caution">
    <text evidence="8">Lacks conserved residue(s) required for the propagation of feature annotation.</text>
</comment>